<sequence length="768" mass="88429">MGRSSRIYERGRKPLYIFVTKAGYRQFKVSTLSADIKHIIMFTCLKKTTPAWLKKGLYKNERGDCMFSLIDELPELIYVADTDTYDLLYLNRAARKALGLEKRSYIKCYEAIQGRRTPCEFCTNQYLKDDSFYVWRFTNPVLNRHYLLKDKLIEWGGRKARLEIAFDITEEEQEKIKLGNTLEAAKLVNECAQQLYTSKDMKADVNAVLQKLGEFLEAQRAFIFENANGVISNIYEWSLDGLISHSMILDSIPASLIDRWMERFSRSECIMIEDTQGLRESRPEEYQVLSEQGVRSLMVVPIVSNDEIAGLIGVANYSVHKLENTRVILNFIGYFIGATFRNFYTTMLLEQMSYCDSLTQVGNRNAFNKRIAELDGESKCTVGVVYIDVNGMKPLNDRFGHQKGDETLIDVARSIRAFYGSDDIYRIGGDEFVVICENVKEDEFNWHVEELKSFFALENDYSVSVGTFWTEACENIHDVLFKADEQMYADKRRFYHGRFLSGRYRHDMDDVLDMAKPGVLKRMINEKRFHVFFQPKIGVDSQSVIGAEALVRCETAQGQMMPPSVFIPVLEEAHLIGLLDFHILDVVCSHVQSWLEKDLEVQPVSVNFSRYTLSKKNFVRKLCGIWEKYRIPKTLVEIEITETKEEEDFEGFLRVIRAVKKEGFSVSVDDFGVKNANLYLFTAADFDTLKIDKNLVDDLSGNPKTRAVISAVSDICHKMNIKLIVEGVETEEQLEILKKLHCTGVQGFLFSKPVPADVFEERYIQKCQ</sequence>
<gene>
    <name evidence="3" type="ORF">FYJ39_06850</name>
</gene>
<dbReference type="SUPFAM" id="SSF55781">
    <property type="entry name" value="GAF domain-like"/>
    <property type="match status" value="1"/>
</dbReference>
<dbReference type="CDD" id="cd01949">
    <property type="entry name" value="GGDEF"/>
    <property type="match status" value="1"/>
</dbReference>
<dbReference type="InterPro" id="IPR029016">
    <property type="entry name" value="GAF-like_dom_sf"/>
</dbReference>
<dbReference type="Pfam" id="PF00563">
    <property type="entry name" value="EAL"/>
    <property type="match status" value="1"/>
</dbReference>
<proteinExistence type="predicted"/>
<dbReference type="PROSITE" id="PS50887">
    <property type="entry name" value="GGDEF"/>
    <property type="match status" value="1"/>
</dbReference>
<reference evidence="3 4" key="1">
    <citation type="submission" date="2019-08" db="EMBL/GenBank/DDBJ databases">
        <title>In-depth cultivation of the pig gut microbiome towards novel bacterial diversity and tailored functional studies.</title>
        <authorList>
            <person name="Wylensek D."/>
            <person name="Hitch T.C.A."/>
            <person name="Clavel T."/>
        </authorList>
    </citation>
    <scope>NUCLEOTIDE SEQUENCE [LARGE SCALE GENOMIC DNA]</scope>
    <source>
        <strain evidence="3 4">WCA-389-WT-23D1</strain>
    </source>
</reference>
<dbReference type="PANTHER" id="PTHR33121">
    <property type="entry name" value="CYCLIC DI-GMP PHOSPHODIESTERASE PDEF"/>
    <property type="match status" value="1"/>
</dbReference>
<evidence type="ECO:0000313" key="4">
    <source>
        <dbReference type="Proteomes" id="UP000429958"/>
    </source>
</evidence>
<dbReference type="Gene3D" id="3.30.450.40">
    <property type="match status" value="1"/>
</dbReference>
<dbReference type="SMART" id="SM00052">
    <property type="entry name" value="EAL"/>
    <property type="match status" value="1"/>
</dbReference>
<dbReference type="InterPro" id="IPR035919">
    <property type="entry name" value="EAL_sf"/>
</dbReference>
<evidence type="ECO:0000313" key="3">
    <source>
        <dbReference type="EMBL" id="MSS36291.1"/>
    </source>
</evidence>
<dbReference type="Proteomes" id="UP000429958">
    <property type="component" value="Unassembled WGS sequence"/>
</dbReference>
<feature type="domain" description="EAL" evidence="1">
    <location>
        <begin position="513"/>
        <end position="767"/>
    </location>
</feature>
<dbReference type="CDD" id="cd01948">
    <property type="entry name" value="EAL"/>
    <property type="match status" value="1"/>
</dbReference>
<evidence type="ECO:0000259" key="1">
    <source>
        <dbReference type="PROSITE" id="PS50883"/>
    </source>
</evidence>
<dbReference type="InterPro" id="IPR000160">
    <property type="entry name" value="GGDEF_dom"/>
</dbReference>
<dbReference type="GO" id="GO:0071111">
    <property type="term" value="F:cyclic-guanylate-specific phosphodiesterase activity"/>
    <property type="evidence" value="ECO:0007669"/>
    <property type="project" value="InterPro"/>
</dbReference>
<name>A0A7X2NKC3_9CLOT</name>
<dbReference type="InterPro" id="IPR043128">
    <property type="entry name" value="Rev_trsase/Diguanyl_cyclase"/>
</dbReference>
<accession>A0A7X2NKC3</accession>
<protein>
    <submittedName>
        <fullName evidence="3">GGDEF domain-containing protein</fullName>
    </submittedName>
</protein>
<dbReference type="PROSITE" id="PS50883">
    <property type="entry name" value="EAL"/>
    <property type="match status" value="1"/>
</dbReference>
<dbReference type="SMART" id="SM00267">
    <property type="entry name" value="GGDEF"/>
    <property type="match status" value="1"/>
</dbReference>
<comment type="caution">
    <text evidence="3">The sequence shown here is derived from an EMBL/GenBank/DDBJ whole genome shotgun (WGS) entry which is preliminary data.</text>
</comment>
<dbReference type="InterPro" id="IPR029787">
    <property type="entry name" value="Nucleotide_cyclase"/>
</dbReference>
<dbReference type="SUPFAM" id="SSF55073">
    <property type="entry name" value="Nucleotide cyclase"/>
    <property type="match status" value="1"/>
</dbReference>
<dbReference type="InterPro" id="IPR050706">
    <property type="entry name" value="Cyclic-di-GMP_PDE-like"/>
</dbReference>
<dbReference type="NCBIfam" id="TIGR00254">
    <property type="entry name" value="GGDEF"/>
    <property type="match status" value="1"/>
</dbReference>
<dbReference type="PANTHER" id="PTHR33121:SF70">
    <property type="entry name" value="SIGNALING PROTEIN YKOW"/>
    <property type="match status" value="1"/>
</dbReference>
<organism evidence="3 4">
    <name type="scientific">Clostridium porci</name>
    <dbReference type="NCBI Taxonomy" id="2605778"/>
    <lineage>
        <taxon>Bacteria</taxon>
        <taxon>Bacillati</taxon>
        <taxon>Bacillota</taxon>
        <taxon>Clostridia</taxon>
        <taxon>Eubacteriales</taxon>
        <taxon>Clostridiaceae</taxon>
        <taxon>Clostridium</taxon>
    </lineage>
</organism>
<evidence type="ECO:0000259" key="2">
    <source>
        <dbReference type="PROSITE" id="PS50887"/>
    </source>
</evidence>
<dbReference type="InterPro" id="IPR001633">
    <property type="entry name" value="EAL_dom"/>
</dbReference>
<dbReference type="Pfam" id="PF00990">
    <property type="entry name" value="GGDEF"/>
    <property type="match status" value="1"/>
</dbReference>
<dbReference type="Gene3D" id="3.30.70.270">
    <property type="match status" value="1"/>
</dbReference>
<dbReference type="AlphaFoldDB" id="A0A7X2NKC3"/>
<dbReference type="Gene3D" id="3.20.20.450">
    <property type="entry name" value="EAL domain"/>
    <property type="match status" value="1"/>
</dbReference>
<dbReference type="InterPro" id="IPR003018">
    <property type="entry name" value="GAF"/>
</dbReference>
<dbReference type="SUPFAM" id="SSF141868">
    <property type="entry name" value="EAL domain-like"/>
    <property type="match status" value="1"/>
</dbReference>
<feature type="domain" description="GGDEF" evidence="2">
    <location>
        <begin position="380"/>
        <end position="506"/>
    </location>
</feature>
<keyword evidence="4" id="KW-1185">Reference proteome</keyword>
<dbReference type="Pfam" id="PF01590">
    <property type="entry name" value="GAF"/>
    <property type="match status" value="1"/>
</dbReference>
<dbReference type="EMBL" id="VUMD01000005">
    <property type="protein sequence ID" value="MSS36291.1"/>
    <property type="molecule type" value="Genomic_DNA"/>
</dbReference>